<dbReference type="Proteomes" id="UP000317199">
    <property type="component" value="Chromosome"/>
</dbReference>
<dbReference type="OrthoDB" id="69432at2"/>
<evidence type="ECO:0000313" key="2">
    <source>
        <dbReference type="Proteomes" id="UP000317199"/>
    </source>
</evidence>
<dbReference type="EMBL" id="CP041242">
    <property type="protein sequence ID" value="QDH71478.1"/>
    <property type="molecule type" value="Genomic_DNA"/>
</dbReference>
<organism evidence="1 2">
    <name type="scientific">Marilutibacter alkalisoli</name>
    <dbReference type="NCBI Taxonomy" id="2591633"/>
    <lineage>
        <taxon>Bacteria</taxon>
        <taxon>Pseudomonadati</taxon>
        <taxon>Pseudomonadota</taxon>
        <taxon>Gammaproteobacteria</taxon>
        <taxon>Lysobacterales</taxon>
        <taxon>Lysobacteraceae</taxon>
        <taxon>Marilutibacter</taxon>
    </lineage>
</organism>
<dbReference type="AlphaFoldDB" id="A0A514BVQ5"/>
<accession>A0A514BVQ5</accession>
<proteinExistence type="predicted"/>
<dbReference type="RefSeq" id="WP_141624810.1">
    <property type="nucleotide sequence ID" value="NZ_CP041242.1"/>
</dbReference>
<protein>
    <submittedName>
        <fullName evidence="1">Uncharacterized protein</fullName>
    </submittedName>
</protein>
<dbReference type="InterPro" id="IPR043749">
    <property type="entry name" value="DUF5694"/>
</dbReference>
<keyword evidence="2" id="KW-1185">Reference proteome</keyword>
<reference evidence="1 2" key="1">
    <citation type="submission" date="2019-06" db="EMBL/GenBank/DDBJ databases">
        <title>Lysobacter alkalisoli sp. nov. isolated from saline-alkali soil.</title>
        <authorList>
            <person name="Sun J.-Q."/>
            <person name="Xu L."/>
        </authorList>
    </citation>
    <scope>NUCLEOTIDE SEQUENCE [LARGE SCALE GENOMIC DNA]</scope>
    <source>
        <strain evidence="1 2">SJ-36</strain>
    </source>
</reference>
<evidence type="ECO:0000313" key="1">
    <source>
        <dbReference type="EMBL" id="QDH71478.1"/>
    </source>
</evidence>
<dbReference type="KEGG" id="lyj:FKV23_16310"/>
<sequence length="351" mass="37784">MTATAWLALTGTAMAQVDLSTLDEGLSGAPTRVMVLGSVHLAQDGPERFDASALEPLLQRLVSFRPQIITIEAMPGETCDLMARHPATYDSDPENLDRFCPDTAAAMAATGMDVPAAIAEVDRLLASWPDAPSPVQRRQLAAAMLAAGDPTSALVQWWHLPVAERVAGDGLDVALVEALRKRASSLNENTRIGATLAVRLGLQRVFPVDDHTGDALRIDDMDGFAKAIRGAWDGAREQCAPSRELADALRESGDLLALYRHINGAEYQRATVACDFGAAQKEGSAQRFGRQYVAGWDLRNLRMVANIGATFRERPGARVLSIAGVSHKPWFDTLLGHMQGVEVVDVLPALE</sequence>
<gene>
    <name evidence="1" type="ORF">FKV23_16310</name>
</gene>
<name>A0A514BVQ5_9GAMM</name>
<dbReference type="Pfam" id="PF18950">
    <property type="entry name" value="DUF5694"/>
    <property type="match status" value="1"/>
</dbReference>